<proteinExistence type="predicted"/>
<evidence type="ECO:0000313" key="2">
    <source>
        <dbReference type="Proteomes" id="UP000799118"/>
    </source>
</evidence>
<feature type="non-terminal residue" evidence="1">
    <location>
        <position position="1"/>
    </location>
</feature>
<dbReference type="Proteomes" id="UP000799118">
    <property type="component" value="Unassembled WGS sequence"/>
</dbReference>
<name>A0A6A4H201_9AGAR</name>
<protein>
    <submittedName>
        <fullName evidence="1">Uncharacterized protein</fullName>
    </submittedName>
</protein>
<reference evidence="1" key="1">
    <citation type="journal article" date="2019" name="Environ. Microbiol.">
        <title>Fungal ecological strategies reflected in gene transcription - a case study of two litter decomposers.</title>
        <authorList>
            <person name="Barbi F."/>
            <person name="Kohler A."/>
            <person name="Barry K."/>
            <person name="Baskaran P."/>
            <person name="Daum C."/>
            <person name="Fauchery L."/>
            <person name="Ihrmark K."/>
            <person name="Kuo A."/>
            <person name="LaButti K."/>
            <person name="Lipzen A."/>
            <person name="Morin E."/>
            <person name="Grigoriev I.V."/>
            <person name="Henrissat B."/>
            <person name="Lindahl B."/>
            <person name="Martin F."/>
        </authorList>
    </citation>
    <scope>NUCLEOTIDE SEQUENCE</scope>
    <source>
        <strain evidence="1">JB14</strain>
    </source>
</reference>
<accession>A0A6A4H201</accession>
<keyword evidence="2" id="KW-1185">Reference proteome</keyword>
<gene>
    <name evidence="1" type="ORF">BT96DRAFT_831664</name>
</gene>
<dbReference type="EMBL" id="ML769615">
    <property type="protein sequence ID" value="KAE9391700.1"/>
    <property type="molecule type" value="Genomic_DNA"/>
</dbReference>
<dbReference type="AlphaFoldDB" id="A0A6A4H201"/>
<dbReference type="OrthoDB" id="2639189at2759"/>
<organism evidence="1 2">
    <name type="scientific">Gymnopus androsaceus JB14</name>
    <dbReference type="NCBI Taxonomy" id="1447944"/>
    <lineage>
        <taxon>Eukaryota</taxon>
        <taxon>Fungi</taxon>
        <taxon>Dikarya</taxon>
        <taxon>Basidiomycota</taxon>
        <taxon>Agaricomycotina</taxon>
        <taxon>Agaricomycetes</taxon>
        <taxon>Agaricomycetidae</taxon>
        <taxon>Agaricales</taxon>
        <taxon>Marasmiineae</taxon>
        <taxon>Omphalotaceae</taxon>
        <taxon>Gymnopus</taxon>
    </lineage>
</organism>
<sequence>KFFINTFKGRQKPNHFIFDSNCILSKHVCKHNDKSIRTFFDDIGLAVDVFHHKSKHSVKDLWCGSQCNPAKFPELMYPTKTGNKWLIRASSTVTVPLR</sequence>
<evidence type="ECO:0000313" key="1">
    <source>
        <dbReference type="EMBL" id="KAE9391700.1"/>
    </source>
</evidence>